<dbReference type="PROSITE" id="PS50893">
    <property type="entry name" value="ABC_TRANSPORTER_2"/>
    <property type="match status" value="1"/>
</dbReference>
<keyword evidence="8" id="KW-0472">Membrane</keyword>
<evidence type="ECO:0000256" key="5">
    <source>
        <dbReference type="ARBA" id="ARBA00022840"/>
    </source>
</evidence>
<dbReference type="OrthoDB" id="9804199at2"/>
<dbReference type="PANTHER" id="PTHR43166">
    <property type="entry name" value="AMINO ACID IMPORT ATP-BINDING PROTEIN"/>
    <property type="match status" value="1"/>
</dbReference>
<dbReference type="SMART" id="SM00930">
    <property type="entry name" value="NIL"/>
    <property type="match status" value="1"/>
</dbReference>
<keyword evidence="4" id="KW-0547">Nucleotide-binding</keyword>
<reference evidence="10 11" key="1">
    <citation type="submission" date="2019-03" db="EMBL/GenBank/DDBJ databases">
        <title>Subsurface microbial communities from deep shales in Ohio and West Virginia, USA.</title>
        <authorList>
            <person name="Wrighton K."/>
        </authorList>
    </citation>
    <scope>NUCLEOTIDE SEQUENCE [LARGE SCALE GENOMIC DNA]</scope>
    <source>
        <strain evidence="10 11">MA284_T2</strain>
    </source>
</reference>
<dbReference type="Gene3D" id="3.40.50.300">
    <property type="entry name" value="P-loop containing nucleotide triphosphate hydrolases"/>
    <property type="match status" value="1"/>
</dbReference>
<evidence type="ECO:0000256" key="4">
    <source>
        <dbReference type="ARBA" id="ARBA00022741"/>
    </source>
</evidence>
<dbReference type="Pfam" id="PF00005">
    <property type="entry name" value="ABC_tran"/>
    <property type="match status" value="1"/>
</dbReference>
<dbReference type="Proteomes" id="UP000295064">
    <property type="component" value="Unassembled WGS sequence"/>
</dbReference>
<keyword evidence="3" id="KW-1003">Cell membrane</keyword>
<evidence type="ECO:0000256" key="6">
    <source>
        <dbReference type="ARBA" id="ARBA00022967"/>
    </source>
</evidence>
<dbReference type="InterPro" id="IPR050086">
    <property type="entry name" value="MetN_ABC_transporter-like"/>
</dbReference>
<keyword evidence="5 10" id="KW-0067">ATP-binding</keyword>
<dbReference type="FunFam" id="3.40.50.300:FF:000056">
    <property type="entry name" value="Cell division ATP-binding protein FtsE"/>
    <property type="match status" value="1"/>
</dbReference>
<evidence type="ECO:0000259" key="9">
    <source>
        <dbReference type="PROSITE" id="PS50893"/>
    </source>
</evidence>
<evidence type="ECO:0000313" key="11">
    <source>
        <dbReference type="Proteomes" id="UP000295064"/>
    </source>
</evidence>
<dbReference type="EMBL" id="SNWX01000010">
    <property type="protein sequence ID" value="TDO90111.1"/>
    <property type="molecule type" value="Genomic_DNA"/>
</dbReference>
<name>A0A4R6LRL4_9FIRM</name>
<dbReference type="InterPro" id="IPR017871">
    <property type="entry name" value="ABC_transporter-like_CS"/>
</dbReference>
<dbReference type="InterPro" id="IPR027417">
    <property type="entry name" value="P-loop_NTPase"/>
</dbReference>
<keyword evidence="7" id="KW-0029">Amino-acid transport</keyword>
<dbReference type="PROSITE" id="PS00211">
    <property type="entry name" value="ABC_TRANSPORTER_1"/>
    <property type="match status" value="1"/>
</dbReference>
<sequence>MIKITNLSKSFGELKVLDDINLNIKSGDIYGLIGQSGAGKSTLLRCINGLETYDSGTLKVENLEVKDYEGKEIRKFRKDIGMIFQHFSLMERKTAYQNIALPLECWGYKNDEIDRRVRELLNLVGIEEKIDVKPRCLSGGQKQRVAIARALALKPKMLLCDEATSALDPRTMKSILSLLREINEKLDITIVVVTHQMPVIKQVCNKVAVLDKGEIVVKGEVGEVFLNQPDVLRKLLGEEDNNELPCEGVNVRITYSREEVGSALLARMARSLDLDFSLVWGKLEKYREDTLGSIVINIDQKNESILFNYLNDINLNWEVMENGP</sequence>
<keyword evidence="2" id="KW-0813">Transport</keyword>
<dbReference type="Pfam" id="PF09383">
    <property type="entry name" value="NIL"/>
    <property type="match status" value="1"/>
</dbReference>
<dbReference type="SUPFAM" id="SSF52540">
    <property type="entry name" value="P-loop containing nucleoside triphosphate hydrolases"/>
    <property type="match status" value="1"/>
</dbReference>
<dbReference type="GO" id="GO:0016887">
    <property type="term" value="F:ATP hydrolysis activity"/>
    <property type="evidence" value="ECO:0007669"/>
    <property type="project" value="InterPro"/>
</dbReference>
<evidence type="ECO:0000256" key="2">
    <source>
        <dbReference type="ARBA" id="ARBA00022448"/>
    </source>
</evidence>
<dbReference type="GO" id="GO:0006865">
    <property type="term" value="P:amino acid transport"/>
    <property type="evidence" value="ECO:0007669"/>
    <property type="project" value="UniProtKB-KW"/>
</dbReference>
<dbReference type="InterPro" id="IPR003439">
    <property type="entry name" value="ABC_transporter-like_ATP-bd"/>
</dbReference>
<organism evidence="10 11">
    <name type="scientific">Halanaerobium saccharolyticum</name>
    <dbReference type="NCBI Taxonomy" id="43595"/>
    <lineage>
        <taxon>Bacteria</taxon>
        <taxon>Bacillati</taxon>
        <taxon>Bacillota</taxon>
        <taxon>Clostridia</taxon>
        <taxon>Halanaerobiales</taxon>
        <taxon>Halanaerobiaceae</taxon>
        <taxon>Halanaerobium</taxon>
    </lineage>
</organism>
<dbReference type="InterPro" id="IPR045865">
    <property type="entry name" value="ACT-like_dom_sf"/>
</dbReference>
<dbReference type="InterPro" id="IPR003593">
    <property type="entry name" value="AAA+_ATPase"/>
</dbReference>
<evidence type="ECO:0000256" key="8">
    <source>
        <dbReference type="ARBA" id="ARBA00023136"/>
    </source>
</evidence>
<dbReference type="AlphaFoldDB" id="A0A4R6LRL4"/>
<accession>A0A4R6LRL4</accession>
<protein>
    <submittedName>
        <fullName evidence="10">D-methionine transport system ATP-binding protein</fullName>
    </submittedName>
</protein>
<gene>
    <name evidence="10" type="ORF">DFR79_11070</name>
</gene>
<proteinExistence type="inferred from homology"/>
<dbReference type="SUPFAM" id="SSF55021">
    <property type="entry name" value="ACT-like"/>
    <property type="match status" value="1"/>
</dbReference>
<dbReference type="InterPro" id="IPR041701">
    <property type="entry name" value="MetN_ABC"/>
</dbReference>
<evidence type="ECO:0000256" key="3">
    <source>
        <dbReference type="ARBA" id="ARBA00022475"/>
    </source>
</evidence>
<comment type="similarity">
    <text evidence="1">Belongs to the ABC transporter superfamily.</text>
</comment>
<evidence type="ECO:0000313" key="10">
    <source>
        <dbReference type="EMBL" id="TDO90111.1"/>
    </source>
</evidence>
<keyword evidence="6" id="KW-1278">Translocase</keyword>
<evidence type="ECO:0000256" key="7">
    <source>
        <dbReference type="ARBA" id="ARBA00022970"/>
    </source>
</evidence>
<dbReference type="GO" id="GO:0005524">
    <property type="term" value="F:ATP binding"/>
    <property type="evidence" value="ECO:0007669"/>
    <property type="project" value="UniProtKB-KW"/>
</dbReference>
<feature type="domain" description="ABC transporter" evidence="9">
    <location>
        <begin position="2"/>
        <end position="237"/>
    </location>
</feature>
<evidence type="ECO:0000256" key="1">
    <source>
        <dbReference type="ARBA" id="ARBA00005417"/>
    </source>
</evidence>
<comment type="caution">
    <text evidence="10">The sequence shown here is derived from an EMBL/GenBank/DDBJ whole genome shotgun (WGS) entry which is preliminary data.</text>
</comment>
<dbReference type="PANTHER" id="PTHR43166:SF30">
    <property type="entry name" value="METHIONINE IMPORT ATP-BINDING PROTEIN METN"/>
    <property type="match status" value="1"/>
</dbReference>
<dbReference type="Gene3D" id="3.30.70.260">
    <property type="match status" value="1"/>
</dbReference>
<dbReference type="RefSeq" id="WP_133514972.1">
    <property type="nucleotide sequence ID" value="NZ_SNWX01000010.1"/>
</dbReference>
<dbReference type="SMART" id="SM00382">
    <property type="entry name" value="AAA"/>
    <property type="match status" value="1"/>
</dbReference>
<dbReference type="CDD" id="cd03258">
    <property type="entry name" value="ABC_MetN_methionine_transporter"/>
    <property type="match status" value="1"/>
</dbReference>
<dbReference type="GO" id="GO:0005886">
    <property type="term" value="C:plasma membrane"/>
    <property type="evidence" value="ECO:0007669"/>
    <property type="project" value="UniProtKB-ARBA"/>
</dbReference>
<dbReference type="InterPro" id="IPR018449">
    <property type="entry name" value="NIL_domain"/>
</dbReference>